<dbReference type="EMBL" id="OD031618">
    <property type="protein sequence ID" value="CAD7420455.1"/>
    <property type="molecule type" value="Genomic_DNA"/>
</dbReference>
<accession>A0A7R9DV68</accession>
<name>A0A7R9DV68_TIMPO</name>
<protein>
    <submittedName>
        <fullName evidence="1">Uncharacterized protein</fullName>
    </submittedName>
</protein>
<organism evidence="1">
    <name type="scientific">Timema poppense</name>
    <name type="common">Walking stick</name>
    <dbReference type="NCBI Taxonomy" id="170557"/>
    <lineage>
        <taxon>Eukaryota</taxon>
        <taxon>Metazoa</taxon>
        <taxon>Ecdysozoa</taxon>
        <taxon>Arthropoda</taxon>
        <taxon>Hexapoda</taxon>
        <taxon>Insecta</taxon>
        <taxon>Pterygota</taxon>
        <taxon>Neoptera</taxon>
        <taxon>Polyneoptera</taxon>
        <taxon>Phasmatodea</taxon>
        <taxon>Timematodea</taxon>
        <taxon>Timematoidea</taxon>
        <taxon>Timematidae</taxon>
        <taxon>Timema</taxon>
    </lineage>
</organism>
<gene>
    <name evidence="1" type="ORF">TPSB3V08_LOCUS13870</name>
</gene>
<sequence>MNQDDGITQEEPRLEIKEKHSALQGMVESVEDDIRRIHTDVVNSALKWGQVLKDYSLKKRNIMESLDAIEAKDLVGDAGSCRRSTGHSMSNKWALAACGGDMCLSLSVCGVVALHLGIPQASC</sequence>
<dbReference type="AlphaFoldDB" id="A0A7R9DV68"/>
<evidence type="ECO:0000313" key="1">
    <source>
        <dbReference type="EMBL" id="CAD7420455.1"/>
    </source>
</evidence>
<proteinExistence type="predicted"/>
<reference evidence="1" key="1">
    <citation type="submission" date="2020-11" db="EMBL/GenBank/DDBJ databases">
        <authorList>
            <person name="Tran Van P."/>
        </authorList>
    </citation>
    <scope>NUCLEOTIDE SEQUENCE</scope>
</reference>